<dbReference type="Pfam" id="PF19865">
    <property type="entry name" value="DUF6338"/>
    <property type="match status" value="1"/>
</dbReference>
<dbReference type="RefSeq" id="WP_090272755.1">
    <property type="nucleotide sequence ID" value="NZ_LT629748.1"/>
</dbReference>
<keyword evidence="1" id="KW-1133">Transmembrane helix</keyword>
<organism evidence="2 3">
    <name type="scientific">Halopseudomonas litoralis</name>
    <dbReference type="NCBI Taxonomy" id="797277"/>
    <lineage>
        <taxon>Bacteria</taxon>
        <taxon>Pseudomonadati</taxon>
        <taxon>Pseudomonadota</taxon>
        <taxon>Gammaproteobacteria</taxon>
        <taxon>Pseudomonadales</taxon>
        <taxon>Pseudomonadaceae</taxon>
        <taxon>Halopseudomonas</taxon>
    </lineage>
</organism>
<keyword evidence="1" id="KW-0812">Transmembrane</keyword>
<sequence length="208" mass="23388">MEDIFGQAVPIIQLVLPGFVTTVIFYWLSSAPKPGQFERLIQALIGTGVIYVLVQVIESLALYVGRYGAIGAWSDWVILFWSYILAVALGLALAFISANDTLYKVARQANLTMRFSEGSEWCFAHRTLRDRGVILNFNDGRRLAGYPRAWPTCPEKGHYLIQFPTWIVANEGDQGADNFEPADGIEYMIIPNSEVMWTDFLSKPTEEV</sequence>
<dbReference type="Proteomes" id="UP000243426">
    <property type="component" value="Chromosome I"/>
</dbReference>
<keyword evidence="3" id="KW-1185">Reference proteome</keyword>
<protein>
    <submittedName>
        <fullName evidence="2">Uncharacterized protein</fullName>
    </submittedName>
</protein>
<dbReference type="AlphaFoldDB" id="A0A1H1QM81"/>
<feature type="transmembrane region" description="Helical" evidence="1">
    <location>
        <begin position="76"/>
        <end position="98"/>
    </location>
</feature>
<dbReference type="STRING" id="797277.SAMN05216198_1526"/>
<evidence type="ECO:0000313" key="2">
    <source>
        <dbReference type="EMBL" id="SDS24562.1"/>
    </source>
</evidence>
<reference evidence="3" key="1">
    <citation type="submission" date="2016-10" db="EMBL/GenBank/DDBJ databases">
        <authorList>
            <person name="Varghese N."/>
            <person name="Submissions S."/>
        </authorList>
    </citation>
    <scope>NUCLEOTIDE SEQUENCE [LARGE SCALE GENOMIC DNA]</scope>
    <source>
        <strain evidence="3">2SM5</strain>
    </source>
</reference>
<evidence type="ECO:0000313" key="3">
    <source>
        <dbReference type="Proteomes" id="UP000243426"/>
    </source>
</evidence>
<keyword evidence="1" id="KW-0472">Membrane</keyword>
<evidence type="ECO:0000256" key="1">
    <source>
        <dbReference type="SAM" id="Phobius"/>
    </source>
</evidence>
<proteinExistence type="predicted"/>
<accession>A0A1H1QM81</accession>
<feature type="transmembrane region" description="Helical" evidence="1">
    <location>
        <begin position="40"/>
        <end position="64"/>
    </location>
</feature>
<feature type="transmembrane region" description="Helical" evidence="1">
    <location>
        <begin position="6"/>
        <end position="28"/>
    </location>
</feature>
<dbReference type="OrthoDB" id="9154573at2"/>
<dbReference type="EMBL" id="LT629748">
    <property type="protein sequence ID" value="SDS24562.1"/>
    <property type="molecule type" value="Genomic_DNA"/>
</dbReference>
<dbReference type="InterPro" id="IPR045919">
    <property type="entry name" value="DUF6338"/>
</dbReference>
<gene>
    <name evidence="2" type="ORF">SAMN05216198_1526</name>
</gene>
<name>A0A1H1QM81_9GAMM</name>